<evidence type="ECO:0000313" key="2">
    <source>
        <dbReference type="Proteomes" id="UP000789901"/>
    </source>
</evidence>
<protein>
    <submittedName>
        <fullName evidence="1">45880_t:CDS:1</fullName>
    </submittedName>
</protein>
<accession>A0ABN7XM98</accession>
<feature type="non-terminal residue" evidence="1">
    <location>
        <position position="1"/>
    </location>
</feature>
<sequence length="47" mass="5605">IKESALKKRKIDYKRNAESQVKTVVIYGHEEELIREQGFDEELEELL</sequence>
<evidence type="ECO:0000313" key="1">
    <source>
        <dbReference type="EMBL" id="CAG8855921.1"/>
    </source>
</evidence>
<comment type="caution">
    <text evidence="1">The sequence shown here is derived from an EMBL/GenBank/DDBJ whole genome shotgun (WGS) entry which is preliminary data.</text>
</comment>
<feature type="non-terminal residue" evidence="1">
    <location>
        <position position="47"/>
    </location>
</feature>
<reference evidence="1 2" key="1">
    <citation type="submission" date="2021-06" db="EMBL/GenBank/DDBJ databases">
        <authorList>
            <person name="Kallberg Y."/>
            <person name="Tangrot J."/>
            <person name="Rosling A."/>
        </authorList>
    </citation>
    <scope>NUCLEOTIDE SEQUENCE [LARGE SCALE GENOMIC DNA]</scope>
    <source>
        <strain evidence="1 2">120-4 pot B 10/14</strain>
    </source>
</reference>
<name>A0ABN7XM98_GIGMA</name>
<dbReference type="Proteomes" id="UP000789901">
    <property type="component" value="Unassembled WGS sequence"/>
</dbReference>
<dbReference type="EMBL" id="CAJVQB010154525">
    <property type="protein sequence ID" value="CAG8855921.1"/>
    <property type="molecule type" value="Genomic_DNA"/>
</dbReference>
<keyword evidence="2" id="KW-1185">Reference proteome</keyword>
<proteinExistence type="predicted"/>
<gene>
    <name evidence="1" type="ORF">GMARGA_LOCUS44742</name>
</gene>
<organism evidence="1 2">
    <name type="scientific">Gigaspora margarita</name>
    <dbReference type="NCBI Taxonomy" id="4874"/>
    <lineage>
        <taxon>Eukaryota</taxon>
        <taxon>Fungi</taxon>
        <taxon>Fungi incertae sedis</taxon>
        <taxon>Mucoromycota</taxon>
        <taxon>Glomeromycotina</taxon>
        <taxon>Glomeromycetes</taxon>
        <taxon>Diversisporales</taxon>
        <taxon>Gigasporaceae</taxon>
        <taxon>Gigaspora</taxon>
    </lineage>
</organism>